<dbReference type="InterPro" id="IPR003598">
    <property type="entry name" value="Ig_sub2"/>
</dbReference>
<dbReference type="GO" id="GO:0050808">
    <property type="term" value="P:synapse organization"/>
    <property type="evidence" value="ECO:0007669"/>
    <property type="project" value="TreeGrafter"/>
</dbReference>
<dbReference type="GO" id="GO:0030424">
    <property type="term" value="C:axon"/>
    <property type="evidence" value="ECO:0007669"/>
    <property type="project" value="TreeGrafter"/>
</dbReference>
<feature type="non-terminal residue" evidence="6">
    <location>
        <position position="518"/>
    </location>
</feature>
<feature type="transmembrane region" description="Helical" evidence="4">
    <location>
        <begin position="362"/>
        <end position="387"/>
    </location>
</feature>
<dbReference type="PROSITE" id="PS50835">
    <property type="entry name" value="IG_LIKE"/>
    <property type="match status" value="2"/>
</dbReference>
<evidence type="ECO:0000256" key="1">
    <source>
        <dbReference type="ARBA" id="ARBA00022729"/>
    </source>
</evidence>
<dbReference type="GO" id="GO:0008046">
    <property type="term" value="F:axon guidance receptor activity"/>
    <property type="evidence" value="ECO:0007669"/>
    <property type="project" value="TreeGrafter"/>
</dbReference>
<evidence type="ECO:0000313" key="7">
    <source>
        <dbReference type="Proteomes" id="UP000225706"/>
    </source>
</evidence>
<name>A0A2B4R687_STYPI</name>
<dbReference type="OrthoDB" id="5989357at2759"/>
<proteinExistence type="predicted"/>
<dbReference type="CDD" id="cd00096">
    <property type="entry name" value="Ig"/>
    <property type="match status" value="1"/>
</dbReference>
<evidence type="ECO:0000256" key="2">
    <source>
        <dbReference type="ARBA" id="ARBA00023157"/>
    </source>
</evidence>
<dbReference type="EMBL" id="LSMT01001877">
    <property type="protein sequence ID" value="PFX11795.1"/>
    <property type="molecule type" value="Genomic_DNA"/>
</dbReference>
<keyword evidence="3" id="KW-0547">Nucleotide-binding</keyword>
<dbReference type="PIRSF" id="PIRSF000615">
    <property type="entry name" value="TyrPK_CSF1-R"/>
    <property type="match status" value="1"/>
</dbReference>
<keyword evidence="1" id="KW-0732">Signal</keyword>
<dbReference type="AlphaFoldDB" id="A0A2B4R687"/>
<dbReference type="Gene3D" id="2.60.40.10">
    <property type="entry name" value="Immunoglobulins"/>
    <property type="match status" value="3"/>
</dbReference>
<comment type="caution">
    <text evidence="6">The sequence shown here is derived from an EMBL/GenBank/DDBJ whole genome shotgun (WGS) entry which is preliminary data.</text>
</comment>
<dbReference type="InterPro" id="IPR013783">
    <property type="entry name" value="Ig-like_fold"/>
</dbReference>
<evidence type="ECO:0000313" key="6">
    <source>
        <dbReference type="EMBL" id="PFX11795.1"/>
    </source>
</evidence>
<organism evidence="6 7">
    <name type="scientific">Stylophora pistillata</name>
    <name type="common">Smooth cauliflower coral</name>
    <dbReference type="NCBI Taxonomy" id="50429"/>
    <lineage>
        <taxon>Eukaryota</taxon>
        <taxon>Metazoa</taxon>
        <taxon>Cnidaria</taxon>
        <taxon>Anthozoa</taxon>
        <taxon>Hexacorallia</taxon>
        <taxon>Scleractinia</taxon>
        <taxon>Astrocoeniina</taxon>
        <taxon>Pocilloporidae</taxon>
        <taxon>Stylophora</taxon>
    </lineage>
</organism>
<keyword evidence="4" id="KW-0812">Transmembrane</keyword>
<evidence type="ECO:0000256" key="4">
    <source>
        <dbReference type="SAM" id="Phobius"/>
    </source>
</evidence>
<dbReference type="GO" id="GO:0007156">
    <property type="term" value="P:homophilic cell adhesion via plasma membrane adhesion molecules"/>
    <property type="evidence" value="ECO:0007669"/>
    <property type="project" value="TreeGrafter"/>
</dbReference>
<reference evidence="7" key="1">
    <citation type="journal article" date="2017" name="bioRxiv">
        <title>Comparative analysis of the genomes of Stylophora pistillata and Acropora digitifera provides evidence for extensive differences between species of corals.</title>
        <authorList>
            <person name="Voolstra C.R."/>
            <person name="Li Y."/>
            <person name="Liew Y.J."/>
            <person name="Baumgarten S."/>
            <person name="Zoccola D."/>
            <person name="Flot J.-F."/>
            <person name="Tambutte S."/>
            <person name="Allemand D."/>
            <person name="Aranda M."/>
        </authorList>
    </citation>
    <scope>NUCLEOTIDE SEQUENCE [LARGE SCALE GENOMIC DNA]</scope>
</reference>
<dbReference type="SMART" id="SM00409">
    <property type="entry name" value="IG"/>
    <property type="match status" value="2"/>
</dbReference>
<dbReference type="GO" id="GO:0005524">
    <property type="term" value="F:ATP binding"/>
    <property type="evidence" value="ECO:0007669"/>
    <property type="project" value="UniProtKB-UniRule"/>
</dbReference>
<dbReference type="GO" id="GO:0043025">
    <property type="term" value="C:neuronal cell body"/>
    <property type="evidence" value="ECO:0007669"/>
    <property type="project" value="TreeGrafter"/>
</dbReference>
<keyword evidence="4" id="KW-0472">Membrane</keyword>
<keyword evidence="4" id="KW-1133">Transmembrane helix</keyword>
<dbReference type="InterPro" id="IPR007110">
    <property type="entry name" value="Ig-like_dom"/>
</dbReference>
<accession>A0A2B4R687</accession>
<sequence length="518" mass="56192">VVTIRSDGKAGDVSANFTGRLSVLSSTKQTASLSISRVIFADDKANGEFTCEVLTLNSERWKRAIQVQVLAPVKITDQVRGDQVVTEGGDLHLFCKVTGRPAPSITWTKVPTGVSTEIKHYGPTWDFTNVSVADSGTYSCVADNKVEDPVRGQAVKVIVFAHVSISATHDEYIVVVGESVTLNCKAKGNPLPSYTWTPCGQDQVCNKNTFVIPQVSKDANYTCEAANEYSNDSKSYRVFIGGSLINVTLFSESESCANGGYDLASLLKRLSEMMNKVFAGTPSYESVYLIDFRCGSVIVDLALKFTIPTKEQAVITILRNAAVVGRLEDFSVRGFNENAVGPTTPSSSLDESSELQNETKAVTIWIIVGAVFGSVAALAAAGILVWWACRKRRLNRKGTEGAAIRGSTNRKSSNERRGNTNIAIELPKPSQSHYMALDDRSRSQAIANTIQNNSPHRAEQISEYTSLNAYTCPWEISREHVMIKQIVGKGAFGQVAKATAVGLQGRPKKALVADKMLK</sequence>
<evidence type="ECO:0000259" key="5">
    <source>
        <dbReference type="PROSITE" id="PS50835"/>
    </source>
</evidence>
<dbReference type="PROSITE" id="PS00107">
    <property type="entry name" value="PROTEIN_KINASE_ATP"/>
    <property type="match status" value="1"/>
</dbReference>
<feature type="domain" description="Ig-like" evidence="5">
    <location>
        <begin position="72"/>
        <end position="151"/>
    </location>
</feature>
<dbReference type="Gene3D" id="3.30.200.20">
    <property type="entry name" value="Phosphorylase Kinase, domain 1"/>
    <property type="match status" value="1"/>
</dbReference>
<feature type="non-terminal residue" evidence="6">
    <location>
        <position position="1"/>
    </location>
</feature>
<keyword evidence="3" id="KW-0067">ATP-binding</keyword>
<dbReference type="Pfam" id="PF13927">
    <property type="entry name" value="Ig_3"/>
    <property type="match status" value="2"/>
</dbReference>
<protein>
    <submittedName>
        <fullName evidence="6">Neuronal growth regulator 1</fullName>
    </submittedName>
</protein>
<feature type="binding site" evidence="3">
    <location>
        <position position="509"/>
    </location>
    <ligand>
        <name>ATP</name>
        <dbReference type="ChEBI" id="CHEBI:30616"/>
    </ligand>
</feature>
<dbReference type="InterPro" id="IPR017441">
    <property type="entry name" value="Protein_kinase_ATP_BS"/>
</dbReference>
<dbReference type="InterPro" id="IPR003599">
    <property type="entry name" value="Ig_sub"/>
</dbReference>
<keyword evidence="7" id="KW-1185">Reference proteome</keyword>
<dbReference type="InterPro" id="IPR050958">
    <property type="entry name" value="Cell_Adh-Cytoskel_Orgn"/>
</dbReference>
<dbReference type="SUPFAM" id="SSF48726">
    <property type="entry name" value="Immunoglobulin"/>
    <property type="match status" value="2"/>
</dbReference>
<dbReference type="GO" id="GO:0005886">
    <property type="term" value="C:plasma membrane"/>
    <property type="evidence" value="ECO:0007669"/>
    <property type="project" value="TreeGrafter"/>
</dbReference>
<feature type="domain" description="Ig-like" evidence="5">
    <location>
        <begin position="161"/>
        <end position="239"/>
    </location>
</feature>
<dbReference type="Proteomes" id="UP000225706">
    <property type="component" value="Unassembled WGS sequence"/>
</dbReference>
<keyword evidence="2" id="KW-1015">Disulfide bond</keyword>
<dbReference type="InterPro" id="IPR036179">
    <property type="entry name" value="Ig-like_dom_sf"/>
</dbReference>
<dbReference type="PANTHER" id="PTHR45080:SF8">
    <property type="entry name" value="IG-LIKE DOMAIN-CONTAINING PROTEIN"/>
    <property type="match status" value="1"/>
</dbReference>
<gene>
    <name evidence="6" type="primary">NEGR1</name>
    <name evidence="6" type="ORF">AWC38_SpisGene24357</name>
</gene>
<dbReference type="PANTHER" id="PTHR45080">
    <property type="entry name" value="CONTACTIN 5"/>
    <property type="match status" value="1"/>
</dbReference>
<evidence type="ECO:0000256" key="3">
    <source>
        <dbReference type="PROSITE-ProRule" id="PRU10141"/>
    </source>
</evidence>
<dbReference type="SMART" id="SM00408">
    <property type="entry name" value="IGc2"/>
    <property type="match status" value="2"/>
</dbReference>